<dbReference type="GO" id="GO:0003677">
    <property type="term" value="F:DNA binding"/>
    <property type="evidence" value="ECO:0007669"/>
    <property type="project" value="UniProtKB-UniRule"/>
</dbReference>
<dbReference type="GO" id="GO:0006310">
    <property type="term" value="P:DNA recombination"/>
    <property type="evidence" value="ECO:0007669"/>
    <property type="project" value="UniProtKB-KW"/>
</dbReference>
<dbReference type="EMBL" id="FNPB01000016">
    <property type="protein sequence ID" value="SDY44727.1"/>
    <property type="molecule type" value="Genomic_DNA"/>
</dbReference>
<dbReference type="PANTHER" id="PTHR30349">
    <property type="entry name" value="PHAGE INTEGRASE-RELATED"/>
    <property type="match status" value="1"/>
</dbReference>
<dbReference type="PROSITE" id="PS51898">
    <property type="entry name" value="TYR_RECOMBINASE"/>
    <property type="match status" value="1"/>
</dbReference>
<evidence type="ECO:0000256" key="2">
    <source>
        <dbReference type="ARBA" id="ARBA00023125"/>
    </source>
</evidence>
<dbReference type="Proteomes" id="UP000199170">
    <property type="component" value="Unassembled WGS sequence"/>
</dbReference>
<keyword evidence="3" id="KW-0233">DNA recombination</keyword>
<feature type="compositionally biased region" description="Basic and acidic residues" evidence="5">
    <location>
        <begin position="10"/>
        <end position="22"/>
    </location>
</feature>
<evidence type="ECO:0000259" key="6">
    <source>
        <dbReference type="PROSITE" id="PS51898"/>
    </source>
</evidence>
<evidence type="ECO:0000256" key="1">
    <source>
        <dbReference type="ARBA" id="ARBA00022908"/>
    </source>
</evidence>
<dbReference type="PANTHER" id="PTHR30349:SF41">
    <property type="entry name" value="INTEGRASE_RECOMBINASE PROTEIN MJ0367-RELATED"/>
    <property type="match status" value="1"/>
</dbReference>
<dbReference type="Pfam" id="PF02899">
    <property type="entry name" value="Phage_int_SAM_1"/>
    <property type="match status" value="1"/>
</dbReference>
<dbReference type="GO" id="GO:0015074">
    <property type="term" value="P:DNA integration"/>
    <property type="evidence" value="ECO:0007669"/>
    <property type="project" value="UniProtKB-KW"/>
</dbReference>
<dbReference type="Pfam" id="PF00589">
    <property type="entry name" value="Phage_integrase"/>
    <property type="match status" value="1"/>
</dbReference>
<feature type="compositionally biased region" description="Polar residues" evidence="5">
    <location>
        <begin position="80"/>
        <end position="101"/>
    </location>
</feature>
<feature type="region of interest" description="Disordered" evidence="5">
    <location>
        <begin position="1"/>
        <end position="121"/>
    </location>
</feature>
<gene>
    <name evidence="8" type="ORF">SAMN04487946_11620</name>
</gene>
<dbReference type="InterPro" id="IPR013762">
    <property type="entry name" value="Integrase-like_cat_sf"/>
</dbReference>
<protein>
    <submittedName>
        <fullName evidence="8">Site-specific recombinase XerD</fullName>
    </submittedName>
</protein>
<sequence length="458" mass="51577">MTESNDASDESDRPIDTRENPDHPPTNPDQHQDDAENPTQEVRTDGGEVVTDPGQHAHQTPKPHGPETPAPGMIGRSQDTHTNPARPTESTNSQTDSSPTNFAEPYTDAETTNPPNDDQLFSGAVAVDDVVEFYLNTNPWDVQPNTVTAYRGRLRHFQAFCTAHDIEDLGNLRPNTLDEFQNYLREASPLEATSSIKGCLAALRKFLKYCEHRGVFDHGFHKLVILPTVSKHEGQDERWLARESAEEIVEHLATYRPFTKAHVVWAILAETGIRQSTLYALDLDDYDAEERYLTVVNREETGTRLKNGYDAERELSISEDAALAIDGYIQENRNAVIDDHGREPLVTTRNGRLQKSTIRQYVYAWTRPCATGQDCPVGEDPDTCDAAQTNNAAYDCPESLSPHPVRRGYITHLRANGVPTEDVISERCDANPDTIERWYDMSTESDRREARREYVEDL</sequence>
<dbReference type="AlphaFoldDB" id="A0A1H3JXP3"/>
<dbReference type="InterPro" id="IPR002104">
    <property type="entry name" value="Integrase_catalytic"/>
</dbReference>
<keyword evidence="2 4" id="KW-0238">DNA-binding</keyword>
<dbReference type="InterPro" id="IPR050090">
    <property type="entry name" value="Tyrosine_recombinase_XerCD"/>
</dbReference>
<dbReference type="OrthoDB" id="198497at2157"/>
<dbReference type="PROSITE" id="PS51900">
    <property type="entry name" value="CB"/>
    <property type="match status" value="1"/>
</dbReference>
<dbReference type="InterPro" id="IPR010998">
    <property type="entry name" value="Integrase_recombinase_N"/>
</dbReference>
<accession>A0A1H3JXP3</accession>
<evidence type="ECO:0000256" key="3">
    <source>
        <dbReference type="ARBA" id="ARBA00023172"/>
    </source>
</evidence>
<evidence type="ECO:0000313" key="9">
    <source>
        <dbReference type="Proteomes" id="UP000199170"/>
    </source>
</evidence>
<dbReference type="InterPro" id="IPR044068">
    <property type="entry name" value="CB"/>
</dbReference>
<dbReference type="InterPro" id="IPR011010">
    <property type="entry name" value="DNA_brk_join_enz"/>
</dbReference>
<evidence type="ECO:0000256" key="4">
    <source>
        <dbReference type="PROSITE-ProRule" id="PRU01248"/>
    </source>
</evidence>
<dbReference type="Gene3D" id="1.10.150.130">
    <property type="match status" value="1"/>
</dbReference>
<dbReference type="InterPro" id="IPR004107">
    <property type="entry name" value="Integrase_SAM-like_N"/>
</dbReference>
<evidence type="ECO:0000256" key="5">
    <source>
        <dbReference type="SAM" id="MobiDB-lite"/>
    </source>
</evidence>
<keyword evidence="1" id="KW-0229">DNA integration</keyword>
<dbReference type="STRING" id="660517.SAMN04487946_11620"/>
<dbReference type="Gene3D" id="1.10.443.10">
    <property type="entry name" value="Intergrase catalytic core"/>
    <property type="match status" value="1"/>
</dbReference>
<organism evidence="8 9">
    <name type="scientific">Halobellus clavatus</name>
    <dbReference type="NCBI Taxonomy" id="660517"/>
    <lineage>
        <taxon>Archaea</taxon>
        <taxon>Methanobacteriati</taxon>
        <taxon>Methanobacteriota</taxon>
        <taxon>Stenosarchaea group</taxon>
        <taxon>Halobacteria</taxon>
        <taxon>Halobacteriales</taxon>
        <taxon>Haloferacaceae</taxon>
        <taxon>Halobellus</taxon>
    </lineage>
</organism>
<reference evidence="9" key="1">
    <citation type="submission" date="2016-10" db="EMBL/GenBank/DDBJ databases">
        <authorList>
            <person name="Varghese N."/>
            <person name="Submissions S."/>
        </authorList>
    </citation>
    <scope>NUCLEOTIDE SEQUENCE [LARGE SCALE GENOMIC DNA]</scope>
    <source>
        <strain evidence="9">CGMCC 1.10118</strain>
    </source>
</reference>
<dbReference type="SUPFAM" id="SSF56349">
    <property type="entry name" value="DNA breaking-rejoining enzymes"/>
    <property type="match status" value="1"/>
</dbReference>
<dbReference type="RefSeq" id="WP_089769312.1">
    <property type="nucleotide sequence ID" value="NZ_FNPB01000016.1"/>
</dbReference>
<feature type="domain" description="Core-binding (CB)" evidence="7">
    <location>
        <begin position="131"/>
        <end position="211"/>
    </location>
</feature>
<evidence type="ECO:0000313" key="8">
    <source>
        <dbReference type="EMBL" id="SDY44727.1"/>
    </source>
</evidence>
<keyword evidence="9" id="KW-1185">Reference proteome</keyword>
<feature type="domain" description="Tyr recombinase" evidence="6">
    <location>
        <begin position="235"/>
        <end position="452"/>
    </location>
</feature>
<proteinExistence type="predicted"/>
<evidence type="ECO:0000259" key="7">
    <source>
        <dbReference type="PROSITE" id="PS51900"/>
    </source>
</evidence>
<dbReference type="CDD" id="cd00397">
    <property type="entry name" value="DNA_BRE_C"/>
    <property type="match status" value="1"/>
</dbReference>
<name>A0A1H3JXP3_9EURY</name>